<dbReference type="InterPro" id="IPR036890">
    <property type="entry name" value="HATPase_C_sf"/>
</dbReference>
<evidence type="ECO:0000259" key="1">
    <source>
        <dbReference type="Pfam" id="PF06580"/>
    </source>
</evidence>
<keyword evidence="2" id="KW-0418">Kinase</keyword>
<dbReference type="PANTHER" id="PTHR34220:SF7">
    <property type="entry name" value="SENSOR HISTIDINE KINASE YPDA"/>
    <property type="match status" value="1"/>
</dbReference>
<sequence>VAVLLGGYVWQELAFLLDEPRPPRHIGPPRWVFVARDAFSMVLTVGLCAAIRLSRRWAQTEEARREAEKSRAEAELKNLRNQLNPHFLLNTLNNIYALIAFDADKAQAAVQELSRLLRHVLYENQQRTVSLDKEMDFIRNYIELMRIRLAKNVQVETQFDIPDGSRTPIAPLIFISLIENAFKHGISPTEPSFIRIRFSEENGEICCDITNSYHPKTDADKSGSGIGLEQVKKRLELSYPGRYTWQQGVSADKAEYRSILTIKTEDKP</sequence>
<dbReference type="SUPFAM" id="SSF55874">
    <property type="entry name" value="ATPase domain of HSP90 chaperone/DNA topoisomerase II/histidine kinase"/>
    <property type="match status" value="1"/>
</dbReference>
<gene>
    <name evidence="2" type="ORF">H9824_11910</name>
</gene>
<dbReference type="PANTHER" id="PTHR34220">
    <property type="entry name" value="SENSOR HISTIDINE KINASE YPDA"/>
    <property type="match status" value="1"/>
</dbReference>
<accession>A0A9D1ZNK3</accession>
<name>A0A9D1ZNK3_9BACE</name>
<evidence type="ECO:0000313" key="3">
    <source>
        <dbReference type="Proteomes" id="UP000886851"/>
    </source>
</evidence>
<dbReference type="Proteomes" id="UP000886851">
    <property type="component" value="Unassembled WGS sequence"/>
</dbReference>
<organism evidence="2 3">
    <name type="scientific">Candidatus Bacteroides pullicola</name>
    <dbReference type="NCBI Taxonomy" id="2838475"/>
    <lineage>
        <taxon>Bacteria</taxon>
        <taxon>Pseudomonadati</taxon>
        <taxon>Bacteroidota</taxon>
        <taxon>Bacteroidia</taxon>
        <taxon>Bacteroidales</taxon>
        <taxon>Bacteroidaceae</taxon>
        <taxon>Bacteroides</taxon>
    </lineage>
</organism>
<proteinExistence type="predicted"/>
<dbReference type="Pfam" id="PF06580">
    <property type="entry name" value="His_kinase"/>
    <property type="match status" value="1"/>
</dbReference>
<dbReference type="GO" id="GO:0000155">
    <property type="term" value="F:phosphorelay sensor kinase activity"/>
    <property type="evidence" value="ECO:0007669"/>
    <property type="project" value="InterPro"/>
</dbReference>
<dbReference type="InterPro" id="IPR050640">
    <property type="entry name" value="Bact_2-comp_sensor_kinase"/>
</dbReference>
<reference evidence="2" key="1">
    <citation type="journal article" date="2021" name="PeerJ">
        <title>Extensive microbial diversity within the chicken gut microbiome revealed by metagenomics and culture.</title>
        <authorList>
            <person name="Gilroy R."/>
            <person name="Ravi A."/>
            <person name="Getino M."/>
            <person name="Pursley I."/>
            <person name="Horton D.L."/>
            <person name="Alikhan N.F."/>
            <person name="Baker D."/>
            <person name="Gharbi K."/>
            <person name="Hall N."/>
            <person name="Watson M."/>
            <person name="Adriaenssens E.M."/>
            <person name="Foster-Nyarko E."/>
            <person name="Jarju S."/>
            <person name="Secka A."/>
            <person name="Antonio M."/>
            <person name="Oren A."/>
            <person name="Chaudhuri R.R."/>
            <person name="La Ragione R."/>
            <person name="Hildebrand F."/>
            <person name="Pallen M.J."/>
        </authorList>
    </citation>
    <scope>NUCLEOTIDE SEQUENCE</scope>
    <source>
        <strain evidence="2">Gambia2-208</strain>
    </source>
</reference>
<comment type="caution">
    <text evidence="2">The sequence shown here is derived from an EMBL/GenBank/DDBJ whole genome shotgun (WGS) entry which is preliminary data.</text>
</comment>
<keyword evidence="2" id="KW-0808">Transferase</keyword>
<dbReference type="Gene3D" id="3.30.565.10">
    <property type="entry name" value="Histidine kinase-like ATPase, C-terminal domain"/>
    <property type="match status" value="1"/>
</dbReference>
<dbReference type="GO" id="GO:0016020">
    <property type="term" value="C:membrane"/>
    <property type="evidence" value="ECO:0007669"/>
    <property type="project" value="InterPro"/>
</dbReference>
<dbReference type="EMBL" id="DXCV01000085">
    <property type="protein sequence ID" value="HIY89387.1"/>
    <property type="molecule type" value="Genomic_DNA"/>
</dbReference>
<feature type="non-terminal residue" evidence="2">
    <location>
        <position position="1"/>
    </location>
</feature>
<dbReference type="InterPro" id="IPR010559">
    <property type="entry name" value="Sig_transdc_His_kin_internal"/>
</dbReference>
<dbReference type="AlphaFoldDB" id="A0A9D1ZNK3"/>
<feature type="domain" description="Signal transduction histidine kinase internal region" evidence="1">
    <location>
        <begin position="74"/>
        <end position="151"/>
    </location>
</feature>
<reference evidence="2" key="2">
    <citation type="submission" date="2021-04" db="EMBL/GenBank/DDBJ databases">
        <authorList>
            <person name="Gilroy R."/>
        </authorList>
    </citation>
    <scope>NUCLEOTIDE SEQUENCE</scope>
    <source>
        <strain evidence="2">Gambia2-208</strain>
    </source>
</reference>
<protein>
    <submittedName>
        <fullName evidence="2">Sensor histidine kinase</fullName>
    </submittedName>
</protein>
<evidence type="ECO:0000313" key="2">
    <source>
        <dbReference type="EMBL" id="HIY89387.1"/>
    </source>
</evidence>